<dbReference type="EMBL" id="JAICCE010000005">
    <property type="protein sequence ID" value="KAG9277466.1"/>
    <property type="molecule type" value="Genomic_DNA"/>
</dbReference>
<feature type="transmembrane region" description="Helical" evidence="8">
    <location>
        <begin position="20"/>
        <end position="40"/>
    </location>
</feature>
<name>A0A8B9JTT9_ASTMX</name>
<keyword evidence="3" id="KW-0677">Repeat</keyword>
<evidence type="ECO:0000259" key="9">
    <source>
        <dbReference type="PROSITE" id="PS51225"/>
    </source>
</evidence>
<keyword evidence="2 7" id="KW-0812">Transmembrane</keyword>
<organism evidence="11 12">
    <name type="scientific">Astyanax mexicanus</name>
    <name type="common">Blind cave fish</name>
    <name type="synonym">Astyanax fasciatus mexicanus</name>
    <dbReference type="NCBI Taxonomy" id="7994"/>
    <lineage>
        <taxon>Eukaryota</taxon>
        <taxon>Metazoa</taxon>
        <taxon>Chordata</taxon>
        <taxon>Craniata</taxon>
        <taxon>Vertebrata</taxon>
        <taxon>Euteleostomi</taxon>
        <taxon>Actinopterygii</taxon>
        <taxon>Neopterygii</taxon>
        <taxon>Teleostei</taxon>
        <taxon>Ostariophysi</taxon>
        <taxon>Characiformes</taxon>
        <taxon>Characoidei</taxon>
        <taxon>Acestrorhamphidae</taxon>
        <taxon>Acestrorhamphinae</taxon>
        <taxon>Astyanax</taxon>
    </lineage>
</organism>
<dbReference type="Proteomes" id="UP000752171">
    <property type="component" value="Unassembled WGS sequence"/>
</dbReference>
<feature type="transmembrane region" description="Helical" evidence="8">
    <location>
        <begin position="187"/>
        <end position="207"/>
    </location>
</feature>
<dbReference type="PROSITE" id="PS51225">
    <property type="entry name" value="MARVEL"/>
    <property type="match status" value="1"/>
</dbReference>
<evidence type="ECO:0000256" key="5">
    <source>
        <dbReference type="ARBA" id="ARBA00023136"/>
    </source>
</evidence>
<feature type="transmembrane region" description="Helical" evidence="8">
    <location>
        <begin position="119"/>
        <end position="138"/>
    </location>
</feature>
<feature type="transmembrane region" description="Helical" evidence="8">
    <location>
        <begin position="46"/>
        <end position="71"/>
    </location>
</feature>
<proteinExistence type="inferred from homology"/>
<feature type="transmembrane region" description="Helical" evidence="8">
    <location>
        <begin position="219"/>
        <end position="243"/>
    </location>
</feature>
<comment type="subcellular location">
    <subcellularLocation>
        <location evidence="1">Membrane</location>
        <topology evidence="1">Multi-pass membrane protein</topology>
    </subcellularLocation>
</comment>
<dbReference type="KEGG" id="amex:103029188"/>
<reference evidence="10 13" key="1">
    <citation type="submission" date="2021-07" db="EMBL/GenBank/DDBJ databases">
        <authorList>
            <person name="Imarazene B."/>
            <person name="Zahm M."/>
            <person name="Klopp C."/>
            <person name="Cabau C."/>
            <person name="Beille S."/>
            <person name="Jouanno E."/>
            <person name="Castinel A."/>
            <person name="Lluch J."/>
            <person name="Gil L."/>
            <person name="Kuchtly C."/>
            <person name="Lopez Roques C."/>
            <person name="Donnadieu C."/>
            <person name="Parrinello H."/>
            <person name="Journot L."/>
            <person name="Du K."/>
            <person name="Schartl M."/>
            <person name="Retaux S."/>
            <person name="Guiguen Y."/>
        </authorList>
    </citation>
    <scope>NUCLEOTIDE SEQUENCE [LARGE SCALE GENOMIC DNA]</scope>
    <source>
        <strain evidence="10">Pach_M1</strain>
        <tissue evidence="10">Testis</tissue>
    </source>
</reference>
<protein>
    <submittedName>
        <fullName evidence="11">Myeloid-associated differentiation marker homolog</fullName>
    </submittedName>
</protein>
<dbReference type="InterPro" id="IPR008253">
    <property type="entry name" value="Marvel"/>
</dbReference>
<dbReference type="OrthoDB" id="9948609at2759"/>
<feature type="transmembrane region" description="Helical" evidence="8">
    <location>
        <begin position="150"/>
        <end position="175"/>
    </location>
</feature>
<keyword evidence="5 7" id="KW-0472">Membrane</keyword>
<evidence type="ECO:0000313" key="12">
    <source>
        <dbReference type="Proteomes" id="UP000694621"/>
    </source>
</evidence>
<evidence type="ECO:0000256" key="1">
    <source>
        <dbReference type="ARBA" id="ARBA00004141"/>
    </source>
</evidence>
<feature type="transmembrane region" description="Helical" evidence="8">
    <location>
        <begin position="258"/>
        <end position="280"/>
    </location>
</feature>
<dbReference type="PANTHER" id="PTHR17068">
    <property type="entry name" value="MYELOID-ASSOCIATED DIFFERENTIATION MARKER MYADM FAMILY MEMBER"/>
    <property type="match status" value="1"/>
</dbReference>
<evidence type="ECO:0000256" key="6">
    <source>
        <dbReference type="ARBA" id="ARBA00034721"/>
    </source>
</evidence>
<evidence type="ECO:0000313" key="10">
    <source>
        <dbReference type="EMBL" id="KAG9277466.1"/>
    </source>
</evidence>
<accession>A0A8B9JTT9</accession>
<reference evidence="11" key="2">
    <citation type="submission" date="2025-05" db="UniProtKB">
        <authorList>
            <consortium name="Ensembl"/>
        </authorList>
    </citation>
    <scope>IDENTIFICATION</scope>
</reference>
<evidence type="ECO:0000256" key="8">
    <source>
        <dbReference type="SAM" id="Phobius"/>
    </source>
</evidence>
<gene>
    <name evidence="10" type="ORF">AMEX_G7473</name>
</gene>
<evidence type="ECO:0000256" key="3">
    <source>
        <dbReference type="ARBA" id="ARBA00022737"/>
    </source>
</evidence>
<feature type="domain" description="MARVEL" evidence="9">
    <location>
        <begin position="150"/>
        <end position="280"/>
    </location>
</feature>
<sequence length="283" mass="30657">MPVAFGELSTLTTPLSLARFWALLWGCLTFSLAAPVSNLALTYLTIFYKFCMGTWCSFFILTFLIMAINFVQFHSLLPLSWKNLTATVSALGMLMTMAATFAFPWILKEQPDNAKPSEVAVTVGSFLTFIGYVVEVQLIRTQDSQQQRGYMASVPGFLKVVQVFGGCVAMVLLVAQENELWRISVSAVVYSLCLAASLGTVLVMVGDCAGRCPVPFDRVLAGFSALGVLLYMVATVICISGALGHQNVNGLVAHMSETVIVGITLLAYTVDLAFSVKLLCDRS</sequence>
<dbReference type="InterPro" id="IPR047123">
    <property type="entry name" value="MYADM-like"/>
</dbReference>
<dbReference type="Proteomes" id="UP000694621">
    <property type="component" value="Unplaced"/>
</dbReference>
<evidence type="ECO:0000313" key="11">
    <source>
        <dbReference type="Ensembl" id="ENSAMXP00005026560.1"/>
    </source>
</evidence>
<feature type="transmembrane region" description="Helical" evidence="8">
    <location>
        <begin position="83"/>
        <end position="107"/>
    </location>
</feature>
<evidence type="ECO:0000256" key="4">
    <source>
        <dbReference type="ARBA" id="ARBA00022989"/>
    </source>
</evidence>
<dbReference type="PANTHER" id="PTHR17068:SF3">
    <property type="entry name" value="MYELOID-ASSOCIATED DIFFERENTIATION MARKER"/>
    <property type="match status" value="1"/>
</dbReference>
<evidence type="ECO:0000313" key="13">
    <source>
        <dbReference type="Proteomes" id="UP000752171"/>
    </source>
</evidence>
<keyword evidence="4 8" id="KW-1133">Transmembrane helix</keyword>
<dbReference type="GO" id="GO:0016020">
    <property type="term" value="C:membrane"/>
    <property type="evidence" value="ECO:0007669"/>
    <property type="project" value="UniProtKB-SubCell"/>
</dbReference>
<comment type="similarity">
    <text evidence="6">Belongs to the MAL family.</text>
</comment>
<dbReference type="Ensembl" id="ENSAMXT00005029237.1">
    <property type="protein sequence ID" value="ENSAMXP00005026560.1"/>
    <property type="gene ID" value="ENSAMXG00005013376.1"/>
</dbReference>
<evidence type="ECO:0000256" key="2">
    <source>
        <dbReference type="ARBA" id="ARBA00022692"/>
    </source>
</evidence>
<dbReference type="AlphaFoldDB" id="A0A8B9JTT9"/>
<evidence type="ECO:0000256" key="7">
    <source>
        <dbReference type="PROSITE-ProRule" id="PRU00581"/>
    </source>
</evidence>